<name>A0AAD6MN32_9ROSI</name>
<organism evidence="1 2">
    <name type="scientific">Populus alba x Populus x berolinensis</name>
    <dbReference type="NCBI Taxonomy" id="444605"/>
    <lineage>
        <taxon>Eukaryota</taxon>
        <taxon>Viridiplantae</taxon>
        <taxon>Streptophyta</taxon>
        <taxon>Embryophyta</taxon>
        <taxon>Tracheophyta</taxon>
        <taxon>Spermatophyta</taxon>
        <taxon>Magnoliopsida</taxon>
        <taxon>eudicotyledons</taxon>
        <taxon>Gunneridae</taxon>
        <taxon>Pentapetalae</taxon>
        <taxon>rosids</taxon>
        <taxon>fabids</taxon>
        <taxon>Malpighiales</taxon>
        <taxon>Salicaceae</taxon>
        <taxon>Saliceae</taxon>
        <taxon>Populus</taxon>
    </lineage>
</organism>
<dbReference type="EMBL" id="JAQIZT010000008">
    <property type="protein sequence ID" value="KAJ6988594.1"/>
    <property type="molecule type" value="Genomic_DNA"/>
</dbReference>
<dbReference type="AlphaFoldDB" id="A0AAD6MN32"/>
<accession>A0AAD6MN32</accession>
<evidence type="ECO:0000313" key="2">
    <source>
        <dbReference type="Proteomes" id="UP001164929"/>
    </source>
</evidence>
<dbReference type="Proteomes" id="UP001164929">
    <property type="component" value="Chromosome 8"/>
</dbReference>
<comment type="caution">
    <text evidence="1">The sequence shown here is derived from an EMBL/GenBank/DDBJ whole genome shotgun (WGS) entry which is preliminary data.</text>
</comment>
<sequence length="124" mass="14035">MEVHLCVPVTTRKKRRSTGCMADKPDGKVVLTAVLRLNWCNKAWHYQQVGSIFQMRWQISCGTLTGKAPSLPLSSLWLSCSKSQKKIPSFITTMYRTTINENDVDSYTASFIMFRLLPDASNNS</sequence>
<keyword evidence="2" id="KW-1185">Reference proteome</keyword>
<gene>
    <name evidence="1" type="ORF">NC653_021495</name>
</gene>
<proteinExistence type="predicted"/>
<reference evidence="1" key="1">
    <citation type="journal article" date="2023" name="Mol. Ecol. Resour.">
        <title>Chromosome-level genome assembly of a triploid poplar Populus alba 'Berolinensis'.</title>
        <authorList>
            <person name="Chen S."/>
            <person name="Yu Y."/>
            <person name="Wang X."/>
            <person name="Wang S."/>
            <person name="Zhang T."/>
            <person name="Zhou Y."/>
            <person name="He R."/>
            <person name="Meng N."/>
            <person name="Wang Y."/>
            <person name="Liu W."/>
            <person name="Liu Z."/>
            <person name="Liu J."/>
            <person name="Guo Q."/>
            <person name="Huang H."/>
            <person name="Sederoff R.R."/>
            <person name="Wang G."/>
            <person name="Qu G."/>
            <person name="Chen S."/>
        </authorList>
    </citation>
    <scope>NUCLEOTIDE SEQUENCE</scope>
    <source>
        <strain evidence="1">SC-2020</strain>
    </source>
</reference>
<evidence type="ECO:0000313" key="1">
    <source>
        <dbReference type="EMBL" id="KAJ6988594.1"/>
    </source>
</evidence>
<protein>
    <submittedName>
        <fullName evidence="1">Uncharacterized protein</fullName>
    </submittedName>
</protein>